<dbReference type="GO" id="GO:0017004">
    <property type="term" value="P:cytochrome complex assembly"/>
    <property type="evidence" value="ECO:0007669"/>
    <property type="project" value="UniProtKB-KW"/>
</dbReference>
<feature type="transmembrane region" description="Helical" evidence="7">
    <location>
        <begin position="422"/>
        <end position="439"/>
    </location>
</feature>
<dbReference type="PROSITE" id="PS51352">
    <property type="entry name" value="THIOREDOXIN_2"/>
    <property type="match status" value="1"/>
</dbReference>
<keyword evidence="2" id="KW-1003">Cell membrane</keyword>
<feature type="transmembrane region" description="Helical" evidence="7">
    <location>
        <begin position="363"/>
        <end position="386"/>
    </location>
</feature>
<comment type="subcellular location">
    <subcellularLocation>
        <location evidence="1">Cell membrane</location>
        <topology evidence="1">Multi-pass membrane protein</topology>
    </subcellularLocation>
</comment>
<dbReference type="InterPro" id="IPR028250">
    <property type="entry name" value="DsbDN"/>
</dbReference>
<reference evidence="9" key="1">
    <citation type="journal article" date="2014" name="Int. J. Syst. Evol. Microbiol.">
        <title>Complete genome sequence of Corynebacterium casei LMG S-19264T (=DSM 44701T), isolated from a smear-ripened cheese.</title>
        <authorList>
            <consortium name="US DOE Joint Genome Institute (JGI-PGF)"/>
            <person name="Walter F."/>
            <person name="Albersmeier A."/>
            <person name="Kalinowski J."/>
            <person name="Ruckert C."/>
        </authorList>
    </citation>
    <scope>NUCLEOTIDE SEQUENCE</scope>
    <source>
        <strain evidence="9">VKM B-2484</strain>
    </source>
</reference>
<accession>A0A9W6JCE1</accession>
<feature type="transmembrane region" description="Helical" evidence="7">
    <location>
        <begin position="326"/>
        <end position="351"/>
    </location>
</feature>
<feature type="transmembrane region" description="Helical" evidence="7">
    <location>
        <begin position="398"/>
        <end position="416"/>
    </location>
</feature>
<evidence type="ECO:0000256" key="4">
    <source>
        <dbReference type="ARBA" id="ARBA00022748"/>
    </source>
</evidence>
<dbReference type="InterPro" id="IPR036249">
    <property type="entry name" value="Thioredoxin-like_sf"/>
</dbReference>
<proteinExistence type="predicted"/>
<evidence type="ECO:0000256" key="1">
    <source>
        <dbReference type="ARBA" id="ARBA00004651"/>
    </source>
</evidence>
<dbReference type="SUPFAM" id="SSF74863">
    <property type="entry name" value="Thiol:disulfide interchange protein DsbD, N-terminal domain (DsbD-alpha)"/>
    <property type="match status" value="1"/>
</dbReference>
<dbReference type="GO" id="GO:0005886">
    <property type="term" value="C:plasma membrane"/>
    <property type="evidence" value="ECO:0007669"/>
    <property type="project" value="UniProtKB-SubCell"/>
</dbReference>
<dbReference type="Pfam" id="PF00085">
    <property type="entry name" value="Thioredoxin"/>
    <property type="match status" value="1"/>
</dbReference>
<organism evidence="9 10">
    <name type="scientific">Ancylobacter dichloromethanicus</name>
    <dbReference type="NCBI Taxonomy" id="518825"/>
    <lineage>
        <taxon>Bacteria</taxon>
        <taxon>Pseudomonadati</taxon>
        <taxon>Pseudomonadota</taxon>
        <taxon>Alphaproteobacteria</taxon>
        <taxon>Hyphomicrobiales</taxon>
        <taxon>Xanthobacteraceae</taxon>
        <taxon>Ancylobacter</taxon>
    </lineage>
</organism>
<evidence type="ECO:0000256" key="3">
    <source>
        <dbReference type="ARBA" id="ARBA00022692"/>
    </source>
</evidence>
<evidence type="ECO:0000313" key="9">
    <source>
        <dbReference type="EMBL" id="GLK73189.1"/>
    </source>
</evidence>
<dbReference type="Pfam" id="PF02683">
    <property type="entry name" value="DsbD_TM"/>
    <property type="match status" value="1"/>
</dbReference>
<evidence type="ECO:0000313" key="10">
    <source>
        <dbReference type="Proteomes" id="UP001143370"/>
    </source>
</evidence>
<evidence type="ECO:0000259" key="8">
    <source>
        <dbReference type="PROSITE" id="PS51352"/>
    </source>
</evidence>
<evidence type="ECO:0000256" key="7">
    <source>
        <dbReference type="SAM" id="Phobius"/>
    </source>
</evidence>
<dbReference type="NCBIfam" id="NF001419">
    <property type="entry name" value="PRK00293.1"/>
    <property type="match status" value="1"/>
</dbReference>
<dbReference type="PANTHER" id="PTHR32234">
    <property type="entry name" value="THIOL:DISULFIDE INTERCHANGE PROTEIN DSBD"/>
    <property type="match status" value="1"/>
</dbReference>
<feature type="transmembrane region" description="Helical" evidence="7">
    <location>
        <begin position="245"/>
        <end position="269"/>
    </location>
</feature>
<dbReference type="EMBL" id="BSFJ01000023">
    <property type="protein sequence ID" value="GLK73189.1"/>
    <property type="molecule type" value="Genomic_DNA"/>
</dbReference>
<keyword evidence="10" id="KW-1185">Reference proteome</keyword>
<evidence type="ECO:0000256" key="5">
    <source>
        <dbReference type="ARBA" id="ARBA00022989"/>
    </source>
</evidence>
<reference evidence="9" key="2">
    <citation type="submission" date="2023-01" db="EMBL/GenBank/DDBJ databases">
        <authorList>
            <person name="Sun Q."/>
            <person name="Evtushenko L."/>
        </authorList>
    </citation>
    <scope>NUCLEOTIDE SEQUENCE</scope>
    <source>
        <strain evidence="9">VKM B-2484</strain>
    </source>
</reference>
<feature type="transmembrane region" description="Helical" evidence="7">
    <location>
        <begin position="203"/>
        <end position="233"/>
    </location>
</feature>
<dbReference type="InterPro" id="IPR003834">
    <property type="entry name" value="Cyt_c_assmbl_TM_dom"/>
</dbReference>
<comment type="caution">
    <text evidence="9">The sequence shown here is derived from an EMBL/GenBank/DDBJ whole genome shotgun (WGS) entry which is preliminary data.</text>
</comment>
<dbReference type="GO" id="GO:0015035">
    <property type="term" value="F:protein-disulfide reductase activity"/>
    <property type="evidence" value="ECO:0007669"/>
    <property type="project" value="TreeGrafter"/>
</dbReference>
<name>A0A9W6JCE1_9HYPH</name>
<keyword evidence="3 7" id="KW-0812">Transmembrane</keyword>
<dbReference type="RefSeq" id="WP_213369799.1">
    <property type="nucleotide sequence ID" value="NZ_BSFJ01000023.1"/>
</dbReference>
<dbReference type="AlphaFoldDB" id="A0A9W6JCE1"/>
<keyword evidence="6 7" id="KW-0472">Membrane</keyword>
<feature type="transmembrane region" description="Helical" evidence="7">
    <location>
        <begin position="281"/>
        <end position="305"/>
    </location>
</feature>
<gene>
    <name evidence="9" type="primary">dsbD</name>
    <name evidence="9" type="ORF">GCM10017643_33060</name>
</gene>
<dbReference type="PANTHER" id="PTHR32234:SF0">
    <property type="entry name" value="THIOL:DISULFIDE INTERCHANGE PROTEIN DSBD"/>
    <property type="match status" value="1"/>
</dbReference>
<dbReference type="InterPro" id="IPR036929">
    <property type="entry name" value="DsbDN_sf"/>
</dbReference>
<dbReference type="Proteomes" id="UP001143370">
    <property type="component" value="Unassembled WGS sequence"/>
</dbReference>
<dbReference type="InterPro" id="IPR013766">
    <property type="entry name" value="Thioredoxin_domain"/>
</dbReference>
<dbReference type="Gene3D" id="3.40.30.10">
    <property type="entry name" value="Glutaredoxin"/>
    <property type="match status" value="1"/>
</dbReference>
<feature type="domain" description="Thioredoxin" evidence="8">
    <location>
        <begin position="481"/>
        <end position="616"/>
    </location>
</feature>
<keyword evidence="4" id="KW-0201">Cytochrome c-type biogenesis</keyword>
<evidence type="ECO:0000256" key="6">
    <source>
        <dbReference type="ARBA" id="ARBA00023136"/>
    </source>
</evidence>
<dbReference type="GO" id="GO:0045454">
    <property type="term" value="P:cell redox homeostasis"/>
    <property type="evidence" value="ECO:0007669"/>
    <property type="project" value="TreeGrafter"/>
</dbReference>
<dbReference type="Gene3D" id="2.60.40.1250">
    <property type="entry name" value="Thiol:disulfide interchange protein DsbD, N-terminal domain"/>
    <property type="match status" value="1"/>
</dbReference>
<evidence type="ECO:0000256" key="2">
    <source>
        <dbReference type="ARBA" id="ARBA00022475"/>
    </source>
</evidence>
<dbReference type="Pfam" id="PF11412">
    <property type="entry name" value="DsbD_N"/>
    <property type="match status" value="1"/>
</dbReference>
<sequence length="616" mass="61344">MAGRVWAAIRAAVIPAAVLVLTCLLPPGAGAGEAPGFTPLVAASARTEPFSLDAERSPSGTLLLRWRVEPGNYLYRDSLQATLDGAAVPLERPEGEAKDDPNFGVVQIFHRDVEASAGSLASTGRLRVSYQGCSEKGICFPPQARLVDLATLGISKAALEMGEAAPGAGGPASAAVAPAAPASSAAAPDDGGIEALFQGGLGWTLLAFLGFGLLLALTPCVFPMIPILAGMLTRSGAALTARRSLVLTGTYVLAMAGAYGLVGAVAGWSGANLQAALQTPLALGVTAALFAALALSMFGLFDLALPAGLSARLAGRGGGGSIGGAAALGFGSALIVGPCVTPPLAGAMLYAAATGDAATGAAALFMLGLGMGLPLMLVGLFGPSLLPRSGVWLERAKQMFGVIFLAVAILLAGRLLPPPATLAMLGVLLMAAAAFFGGFDRLTAASGPAARLARGGGTAAALYGAALIVGAAGGAQDPLRPLAFAAAPVPGQPAADTAVTVTSTAAFDQAIADVGGGAPGRPILVDFTADWCTVCKSNAAVMAAPELRARLARLAQVTADVTDYDAATRALMARFRVVGPPALFLVDAQGREIAGSRLVGPVTAEEIARRLDAAGA</sequence>
<keyword evidence="5 7" id="KW-1133">Transmembrane helix</keyword>
<protein>
    <submittedName>
        <fullName evidence="9">Thiol:disulfide interchange protein DsbD</fullName>
    </submittedName>
</protein>
<dbReference type="SUPFAM" id="SSF52833">
    <property type="entry name" value="Thioredoxin-like"/>
    <property type="match status" value="1"/>
</dbReference>